<name>A0A841SR07_9BACL</name>
<feature type="region of interest" description="Disordered" evidence="12">
    <location>
        <begin position="1024"/>
        <end position="1046"/>
    </location>
</feature>
<reference evidence="16 17" key="1">
    <citation type="submission" date="2020-08" db="EMBL/GenBank/DDBJ databases">
        <title>Cohnella phylogeny.</title>
        <authorList>
            <person name="Dunlap C."/>
        </authorList>
    </citation>
    <scope>NUCLEOTIDE SEQUENCE [LARGE SCALE GENOMIC DNA]</scope>
    <source>
        <strain evidence="16 17">DSM 25241</strain>
    </source>
</reference>
<dbReference type="InterPro" id="IPR036890">
    <property type="entry name" value="HATPase_C_sf"/>
</dbReference>
<protein>
    <recommendedName>
        <fullName evidence="10">Circadian input-output histidine kinase CikA</fullName>
        <ecNumber evidence="3">2.7.13.3</ecNumber>
    </recommendedName>
</protein>
<feature type="transmembrane region" description="Helical" evidence="13">
    <location>
        <begin position="236"/>
        <end position="257"/>
    </location>
</feature>
<dbReference type="InterPro" id="IPR011623">
    <property type="entry name" value="7TMR_DISM_rcpt_extracell_dom1"/>
</dbReference>
<dbReference type="InterPro" id="IPR003661">
    <property type="entry name" value="HisK_dim/P_dom"/>
</dbReference>
<feature type="transmembrane region" description="Helical" evidence="13">
    <location>
        <begin position="210"/>
        <end position="229"/>
    </location>
</feature>
<evidence type="ECO:0000256" key="9">
    <source>
        <dbReference type="ARBA" id="ARBA00023012"/>
    </source>
</evidence>
<comment type="similarity">
    <text evidence="2">In the N-terminal section; belongs to the phytochrome family.</text>
</comment>
<evidence type="ECO:0000256" key="1">
    <source>
        <dbReference type="ARBA" id="ARBA00000085"/>
    </source>
</evidence>
<dbReference type="FunFam" id="3.30.565.10:FF:000010">
    <property type="entry name" value="Sensor histidine kinase RcsC"/>
    <property type="match status" value="1"/>
</dbReference>
<dbReference type="Gene3D" id="3.40.50.2300">
    <property type="match status" value="1"/>
</dbReference>
<comment type="caution">
    <text evidence="16">The sequence shown here is derived from an EMBL/GenBank/DDBJ whole genome shotgun (WGS) entry which is preliminary data.</text>
</comment>
<evidence type="ECO:0000256" key="11">
    <source>
        <dbReference type="PROSITE-ProRule" id="PRU00169"/>
    </source>
</evidence>
<dbReference type="SUPFAM" id="SSF52172">
    <property type="entry name" value="CheY-like"/>
    <property type="match status" value="1"/>
</dbReference>
<evidence type="ECO:0000256" key="2">
    <source>
        <dbReference type="ARBA" id="ARBA00006402"/>
    </source>
</evidence>
<feature type="domain" description="Response regulatory" evidence="15">
    <location>
        <begin position="693"/>
        <end position="811"/>
    </location>
</feature>
<keyword evidence="7" id="KW-0418">Kinase</keyword>
<keyword evidence="13" id="KW-1133">Transmembrane helix</keyword>
<proteinExistence type="inferred from homology"/>
<keyword evidence="13" id="KW-0472">Membrane</keyword>
<dbReference type="EC" id="2.7.13.3" evidence="3"/>
<comment type="catalytic activity">
    <reaction evidence="1">
        <text>ATP + protein L-histidine = ADP + protein N-phospho-L-histidine.</text>
        <dbReference type="EC" id="2.7.13.3"/>
    </reaction>
</comment>
<evidence type="ECO:0000256" key="10">
    <source>
        <dbReference type="ARBA" id="ARBA00074306"/>
    </source>
</evidence>
<dbReference type="SUPFAM" id="SSF55874">
    <property type="entry name" value="ATPase domain of HSP90 chaperone/DNA topoisomerase II/histidine kinase"/>
    <property type="match status" value="2"/>
</dbReference>
<dbReference type="Pfam" id="PF06580">
    <property type="entry name" value="His_kinase"/>
    <property type="match status" value="1"/>
</dbReference>
<keyword evidence="17" id="KW-1185">Reference proteome</keyword>
<dbReference type="SMART" id="SM00448">
    <property type="entry name" value="REC"/>
    <property type="match status" value="1"/>
</dbReference>
<dbReference type="Proteomes" id="UP000535838">
    <property type="component" value="Unassembled WGS sequence"/>
</dbReference>
<dbReference type="GO" id="GO:0000155">
    <property type="term" value="F:phosphorelay sensor kinase activity"/>
    <property type="evidence" value="ECO:0007669"/>
    <property type="project" value="InterPro"/>
</dbReference>
<evidence type="ECO:0000256" key="5">
    <source>
        <dbReference type="ARBA" id="ARBA00022679"/>
    </source>
</evidence>
<evidence type="ECO:0000256" key="4">
    <source>
        <dbReference type="ARBA" id="ARBA00022553"/>
    </source>
</evidence>
<keyword evidence="5" id="KW-0808">Transferase</keyword>
<feature type="transmembrane region" description="Helical" evidence="13">
    <location>
        <begin position="333"/>
        <end position="351"/>
    </location>
</feature>
<evidence type="ECO:0000259" key="15">
    <source>
        <dbReference type="PROSITE" id="PS50110"/>
    </source>
</evidence>
<keyword evidence="13" id="KW-0812">Transmembrane</keyword>
<keyword evidence="9" id="KW-0902">Two-component regulatory system</keyword>
<accession>A0A841SR07</accession>
<dbReference type="CDD" id="cd00082">
    <property type="entry name" value="HisKA"/>
    <property type="match status" value="1"/>
</dbReference>
<evidence type="ECO:0000256" key="8">
    <source>
        <dbReference type="ARBA" id="ARBA00022840"/>
    </source>
</evidence>
<feature type="domain" description="Histidine kinase" evidence="14">
    <location>
        <begin position="922"/>
        <end position="1020"/>
    </location>
</feature>
<organism evidence="16 17">
    <name type="scientific">Cohnella thailandensis</name>
    <dbReference type="NCBI Taxonomy" id="557557"/>
    <lineage>
        <taxon>Bacteria</taxon>
        <taxon>Bacillati</taxon>
        <taxon>Bacillota</taxon>
        <taxon>Bacilli</taxon>
        <taxon>Bacillales</taxon>
        <taxon>Paenibacillaceae</taxon>
        <taxon>Cohnella</taxon>
    </lineage>
</organism>
<evidence type="ECO:0000256" key="12">
    <source>
        <dbReference type="SAM" id="MobiDB-lite"/>
    </source>
</evidence>
<dbReference type="Pfam" id="PF02518">
    <property type="entry name" value="HATPase_c"/>
    <property type="match status" value="2"/>
</dbReference>
<dbReference type="SMART" id="SM00387">
    <property type="entry name" value="HATPase_c"/>
    <property type="match status" value="2"/>
</dbReference>
<dbReference type="InterPro" id="IPR003594">
    <property type="entry name" value="HATPase_dom"/>
</dbReference>
<evidence type="ECO:0000313" key="16">
    <source>
        <dbReference type="EMBL" id="MBB6634843.1"/>
    </source>
</evidence>
<dbReference type="AlphaFoldDB" id="A0A841SR07"/>
<dbReference type="RefSeq" id="WP_185120076.1">
    <property type="nucleotide sequence ID" value="NZ_JACJVQ010000008.1"/>
</dbReference>
<feature type="transmembrane region" description="Helical" evidence="13">
    <location>
        <begin position="358"/>
        <end position="377"/>
    </location>
</feature>
<dbReference type="SUPFAM" id="SSF47384">
    <property type="entry name" value="Homodimeric domain of signal transducing histidine kinase"/>
    <property type="match status" value="1"/>
</dbReference>
<dbReference type="CDD" id="cd16922">
    <property type="entry name" value="HATPase_EvgS-ArcB-TorS-like"/>
    <property type="match status" value="1"/>
</dbReference>
<dbReference type="PANTHER" id="PTHR43047">
    <property type="entry name" value="TWO-COMPONENT HISTIDINE PROTEIN KINASE"/>
    <property type="match status" value="1"/>
</dbReference>
<keyword evidence="8" id="KW-0067">ATP-binding</keyword>
<feature type="transmembrane region" description="Helical" evidence="13">
    <location>
        <begin position="269"/>
        <end position="289"/>
    </location>
</feature>
<evidence type="ECO:0000256" key="7">
    <source>
        <dbReference type="ARBA" id="ARBA00022777"/>
    </source>
</evidence>
<dbReference type="PRINTS" id="PR00344">
    <property type="entry name" value="BCTRLSENSOR"/>
</dbReference>
<dbReference type="SMART" id="SM00388">
    <property type="entry name" value="HisKA"/>
    <property type="match status" value="1"/>
</dbReference>
<dbReference type="PROSITE" id="PS50109">
    <property type="entry name" value="HIS_KIN"/>
    <property type="match status" value="2"/>
</dbReference>
<gene>
    <name evidence="16" type="ORF">H7B67_12050</name>
</gene>
<dbReference type="GO" id="GO:0005886">
    <property type="term" value="C:plasma membrane"/>
    <property type="evidence" value="ECO:0007669"/>
    <property type="project" value="TreeGrafter"/>
</dbReference>
<feature type="transmembrane region" description="Helical" evidence="13">
    <location>
        <begin position="301"/>
        <end position="321"/>
    </location>
</feature>
<feature type="modified residue" description="4-aspartylphosphate" evidence="11">
    <location>
        <position position="744"/>
    </location>
</feature>
<evidence type="ECO:0000259" key="14">
    <source>
        <dbReference type="PROSITE" id="PS50109"/>
    </source>
</evidence>
<dbReference type="InterPro" id="IPR036097">
    <property type="entry name" value="HisK_dim/P_sf"/>
</dbReference>
<dbReference type="PROSITE" id="PS50110">
    <property type="entry name" value="RESPONSE_REGULATORY"/>
    <property type="match status" value="1"/>
</dbReference>
<dbReference type="Gene3D" id="1.10.287.130">
    <property type="match status" value="1"/>
</dbReference>
<dbReference type="GO" id="GO:0005524">
    <property type="term" value="F:ATP binding"/>
    <property type="evidence" value="ECO:0007669"/>
    <property type="project" value="UniProtKB-KW"/>
</dbReference>
<evidence type="ECO:0000256" key="13">
    <source>
        <dbReference type="SAM" id="Phobius"/>
    </source>
</evidence>
<sequence length="1046" mass="114483">MLQSRRTRLIALLAILLMLGSTLALPALGLLPGKTEPRAENGVLDLRDWSLARDGAVRLSGEWSFDWERHLNGNTFGADRASPDTLAEVPGEWTSLGLPGRGEATYRLKVLAREDIGSLGLQIPAITPAYKIYENGRLIAEAGALSTDEGGAHAAYKPQTVVFTPSSAAFELTIRASNAIYPHGGIWYSLTLGTEQDMLERSKNGSFVDMAVFGGCALLGLYQISVYVLRRSERSTLYFGICCLLGALRLWVVGGMYLAELFPEASIELLIRLEYLTYYGGVTMAVLFVKELYPKEFGGKLVKPIAAIGGVFIASVLLLPAETFTRFIDSFKWVSLFAFAYFLYGFTLALWRGRSGALLQLTGWLVFVAAAVHDILYSDGWIILIDLQLVPYGFVLLVFIEALELARRFTNAYRTIGTLSDELIAMNRLKDEFLANTSHELKTPLHGILNLSQALADGKSGPLNDLQREQLETVVSVARRMSNLINDILDLSLLKNNGIRLSLASVDVRAVLSAQEEVFRHYIGRKPVTLRMEWPESLPNALADESRLLQIAYNLIGNAIKFTPRGEVVVSAKSEGAMLRIAVADTGIGVPENKREAIFQSFEQEGTSVAKEYGGAGLGLGITKRLVELHGGRIAVESKEDQGSVFSFTLPIAEGGGSAAPRELAPASAQLRTARLEAAASLEPKSAHKPGQAILAVDDDVVNLRVLRTVLADEPYEVLTATSGQEALELIKSSEGRIGLVILDVMMPGLSGYETCRRIRENYALSELPILLTTVRSEPEDLVYGLEGGANDFLTKPFHPHELRARARTLMEMKRSAEDAIRSEMAFLQAQIKPHFLYNALNTILSLSLDEPQTSHDLLLHLSRYLRGSFDFKNKTRLVPLRKELELTRAYLQIEQARFGDRLRIVYEVDEEADCLLPPTTLQPLVENAVRHGIMKREEGGTIRVSVIAEGDDAVLAVADDGIGMPLEPHAILSREAEGEGGVGLRNIHQRLLRQYGRGLDIESAAGNGTKVTIRVPLAAGRGASAVQPNDIHTGRGNADDSGNSR</sequence>
<dbReference type="Gene3D" id="3.30.565.10">
    <property type="entry name" value="Histidine kinase-like ATPase, C-terminal domain"/>
    <property type="match status" value="2"/>
</dbReference>
<dbReference type="Pfam" id="PF00072">
    <property type="entry name" value="Response_reg"/>
    <property type="match status" value="1"/>
</dbReference>
<evidence type="ECO:0000256" key="3">
    <source>
        <dbReference type="ARBA" id="ARBA00012438"/>
    </source>
</evidence>
<keyword evidence="4 11" id="KW-0597">Phosphoprotein</keyword>
<dbReference type="EMBL" id="JACJVQ010000008">
    <property type="protein sequence ID" value="MBB6634843.1"/>
    <property type="molecule type" value="Genomic_DNA"/>
</dbReference>
<dbReference type="InterPro" id="IPR011006">
    <property type="entry name" value="CheY-like_superfamily"/>
</dbReference>
<dbReference type="InterPro" id="IPR005467">
    <property type="entry name" value="His_kinase_dom"/>
</dbReference>
<dbReference type="InterPro" id="IPR010559">
    <property type="entry name" value="Sig_transdc_His_kin_internal"/>
</dbReference>
<dbReference type="GO" id="GO:0009927">
    <property type="term" value="F:histidine phosphotransfer kinase activity"/>
    <property type="evidence" value="ECO:0007669"/>
    <property type="project" value="TreeGrafter"/>
</dbReference>
<evidence type="ECO:0000313" key="17">
    <source>
        <dbReference type="Proteomes" id="UP000535838"/>
    </source>
</evidence>
<dbReference type="Pfam" id="PF00512">
    <property type="entry name" value="HisKA"/>
    <property type="match status" value="1"/>
</dbReference>
<evidence type="ECO:0000256" key="6">
    <source>
        <dbReference type="ARBA" id="ARBA00022741"/>
    </source>
</evidence>
<dbReference type="Pfam" id="PF07695">
    <property type="entry name" value="7TMR-DISM_7TM"/>
    <property type="match status" value="1"/>
</dbReference>
<keyword evidence="6" id="KW-0547">Nucleotide-binding</keyword>
<dbReference type="InterPro" id="IPR001789">
    <property type="entry name" value="Sig_transdc_resp-reg_receiver"/>
</dbReference>
<dbReference type="InterPro" id="IPR004358">
    <property type="entry name" value="Sig_transdc_His_kin-like_C"/>
</dbReference>
<dbReference type="PANTHER" id="PTHR43047:SF72">
    <property type="entry name" value="OSMOSENSING HISTIDINE PROTEIN KINASE SLN1"/>
    <property type="match status" value="1"/>
</dbReference>
<feature type="domain" description="Histidine kinase" evidence="14">
    <location>
        <begin position="436"/>
        <end position="654"/>
    </location>
</feature>